<evidence type="ECO:0000313" key="2">
    <source>
        <dbReference type="Proteomes" id="UP000184020"/>
    </source>
</evidence>
<keyword evidence="2" id="KW-1185">Reference proteome</keyword>
<name>A0A1M5LSH4_9FLAO</name>
<accession>A0A1M5LSH4</accession>
<dbReference type="EMBL" id="FQWF01000008">
    <property type="protein sequence ID" value="SHG67936.1"/>
    <property type="molecule type" value="Genomic_DNA"/>
</dbReference>
<proteinExistence type="predicted"/>
<sequence>MIQENIVIFISWYIENKEGKGSNYLLKSFKDDKNLFSNKLFEYADEFNNSFGINLFDINYDEVNDDFINNIQEKLKEKNPRFTEYNKRNGNGIPNAIFGKSNYLRFLNEVQLLLSVQDEVKSNTKLPFRKEFVSFLIEEQGYTVGSARSYASYVVSANKEVLSKYFKFDFLVTLSELLDNQESKNTIKHLELGLTQMLKFKDPKLKSKYKSGFIEYQNFINYEILNVEIFEEEVDFNTFEKEINDTFIPSPLTKEEIEEYKAEAIASEEGNLAVLLDQESIMKNFYFRLTTQNRLYGDIYYPISLIKKIFYLDKENRKYFDALIHNQINKIKII</sequence>
<dbReference type="Proteomes" id="UP000184020">
    <property type="component" value="Unassembled WGS sequence"/>
</dbReference>
<dbReference type="OrthoDB" id="9781481at2"/>
<dbReference type="RefSeq" id="WP_073019859.1">
    <property type="nucleotide sequence ID" value="NZ_FQWF01000008.1"/>
</dbReference>
<reference evidence="2" key="1">
    <citation type="submission" date="2016-11" db="EMBL/GenBank/DDBJ databases">
        <authorList>
            <person name="Varghese N."/>
            <person name="Submissions S."/>
        </authorList>
    </citation>
    <scope>NUCLEOTIDE SEQUENCE [LARGE SCALE GENOMIC DNA]</scope>
    <source>
        <strain evidence="2">DSM 17659</strain>
    </source>
</reference>
<protein>
    <submittedName>
        <fullName evidence="1">Uncharacterized protein</fullName>
    </submittedName>
</protein>
<dbReference type="AlphaFoldDB" id="A0A1M5LSH4"/>
<evidence type="ECO:0000313" key="1">
    <source>
        <dbReference type="EMBL" id="SHG67936.1"/>
    </source>
</evidence>
<organism evidence="1 2">
    <name type="scientific">Flavobacterium micromati</name>
    <dbReference type="NCBI Taxonomy" id="229205"/>
    <lineage>
        <taxon>Bacteria</taxon>
        <taxon>Pseudomonadati</taxon>
        <taxon>Bacteroidota</taxon>
        <taxon>Flavobacteriia</taxon>
        <taxon>Flavobacteriales</taxon>
        <taxon>Flavobacteriaceae</taxon>
        <taxon>Flavobacterium</taxon>
    </lineage>
</organism>
<gene>
    <name evidence="1" type="ORF">SAMN05444372_108182</name>
</gene>